<dbReference type="PANTHER" id="PTHR30146:SF2">
    <property type="entry name" value="HTH-TYPE TRANSCRIPTIONAL REGULATOR GNTR"/>
    <property type="match status" value="1"/>
</dbReference>
<dbReference type="PANTHER" id="PTHR30146">
    <property type="entry name" value="LACI-RELATED TRANSCRIPTIONAL REPRESSOR"/>
    <property type="match status" value="1"/>
</dbReference>
<evidence type="ECO:0000256" key="3">
    <source>
        <dbReference type="ARBA" id="ARBA00023163"/>
    </source>
</evidence>
<dbReference type="SUPFAM" id="SSF47413">
    <property type="entry name" value="lambda repressor-like DNA-binding domains"/>
    <property type="match status" value="1"/>
</dbReference>
<dbReference type="CDD" id="cd01392">
    <property type="entry name" value="HTH_LacI"/>
    <property type="match status" value="1"/>
</dbReference>
<dbReference type="SMART" id="SM00354">
    <property type="entry name" value="HTH_LACI"/>
    <property type="match status" value="1"/>
</dbReference>
<dbReference type="Pfam" id="PF00356">
    <property type="entry name" value="LacI"/>
    <property type="match status" value="1"/>
</dbReference>
<dbReference type="InterPro" id="IPR010982">
    <property type="entry name" value="Lambda_DNA-bd_dom_sf"/>
</dbReference>
<name>A0A7Z2W0D0_9BURK</name>
<feature type="domain" description="HTH lacI-type" evidence="4">
    <location>
        <begin position="17"/>
        <end position="71"/>
    </location>
</feature>
<dbReference type="Proteomes" id="UP000502415">
    <property type="component" value="Chromosome"/>
</dbReference>
<evidence type="ECO:0000313" key="6">
    <source>
        <dbReference type="Proteomes" id="UP000502415"/>
    </source>
</evidence>
<gene>
    <name evidence="5" type="ORF">HH212_20865</name>
</gene>
<dbReference type="SUPFAM" id="SSF53822">
    <property type="entry name" value="Periplasmic binding protein-like I"/>
    <property type="match status" value="1"/>
</dbReference>
<keyword evidence="3" id="KW-0804">Transcription</keyword>
<dbReference type="AlphaFoldDB" id="A0A7Z2W0D0"/>
<dbReference type="PROSITE" id="PS50932">
    <property type="entry name" value="HTH_LACI_2"/>
    <property type="match status" value="1"/>
</dbReference>
<dbReference type="Gene3D" id="1.10.260.40">
    <property type="entry name" value="lambda repressor-like DNA-binding domains"/>
    <property type="match status" value="1"/>
</dbReference>
<keyword evidence="6" id="KW-1185">Reference proteome</keyword>
<organism evidence="5 6">
    <name type="scientific">Massilia forsythiae</name>
    <dbReference type="NCBI Taxonomy" id="2728020"/>
    <lineage>
        <taxon>Bacteria</taxon>
        <taxon>Pseudomonadati</taxon>
        <taxon>Pseudomonadota</taxon>
        <taxon>Betaproteobacteria</taxon>
        <taxon>Burkholderiales</taxon>
        <taxon>Oxalobacteraceae</taxon>
        <taxon>Telluria group</taxon>
        <taxon>Massilia</taxon>
    </lineage>
</organism>
<keyword evidence="1" id="KW-0805">Transcription regulation</keyword>
<keyword evidence="2 5" id="KW-0238">DNA-binding</keyword>
<dbReference type="Gene3D" id="3.40.50.2300">
    <property type="match status" value="2"/>
</dbReference>
<evidence type="ECO:0000259" key="4">
    <source>
        <dbReference type="PROSITE" id="PS50932"/>
    </source>
</evidence>
<reference evidence="5 6" key="1">
    <citation type="submission" date="2020-04" db="EMBL/GenBank/DDBJ databases">
        <title>Genome sequencing of novel species.</title>
        <authorList>
            <person name="Heo J."/>
            <person name="Kim S.-J."/>
            <person name="Kim J.-S."/>
            <person name="Hong S.-B."/>
            <person name="Kwon S.-W."/>
        </authorList>
    </citation>
    <scope>NUCLEOTIDE SEQUENCE [LARGE SCALE GENOMIC DNA]</scope>
    <source>
        <strain evidence="5 6">GN2-R2</strain>
    </source>
</reference>
<dbReference type="RefSeq" id="WP_170204255.1">
    <property type="nucleotide sequence ID" value="NZ_CP051685.1"/>
</dbReference>
<dbReference type="GO" id="GO:0003700">
    <property type="term" value="F:DNA-binding transcription factor activity"/>
    <property type="evidence" value="ECO:0007669"/>
    <property type="project" value="TreeGrafter"/>
</dbReference>
<evidence type="ECO:0000256" key="1">
    <source>
        <dbReference type="ARBA" id="ARBA00023015"/>
    </source>
</evidence>
<protein>
    <submittedName>
        <fullName evidence="5">LacI family DNA-binding transcriptional regulator</fullName>
    </submittedName>
</protein>
<dbReference type="InterPro" id="IPR046335">
    <property type="entry name" value="LacI/GalR-like_sensor"/>
</dbReference>
<evidence type="ECO:0000256" key="2">
    <source>
        <dbReference type="ARBA" id="ARBA00023125"/>
    </source>
</evidence>
<dbReference type="InterPro" id="IPR028082">
    <property type="entry name" value="Peripla_BP_I"/>
</dbReference>
<dbReference type="EMBL" id="CP051685">
    <property type="protein sequence ID" value="QJE02167.1"/>
    <property type="molecule type" value="Genomic_DNA"/>
</dbReference>
<sequence>MNTTSAGKGRGRGTGRATLEAVAGLAGVSTMTASRALSQPRLVSDATRARVEQAVAELGYVPNRAARALASAQSRVIVVLVPSLSNAVFTAVLDGIHDAVEASQYQLLIGNTRYAAAEEEKLLNIYLQSNPDGVLLSGHADSPHVQRVLGNSRIPIVSMMDLADGPDELSVGFSQIDAGGAMTDYLLGKGYRRIAFIGAQRDERTLRRADGWRRAMAAAGLGDERLEIMVGEPSTIALGAQLMQRALREVPGCDAVFCCNDDLAQGAIYHCQRHGVRVPDDVAVAGFNDLPSSAWMLPSLTTVDTPRYRIGFEAASLLLDVIAGREPAQRRIDLGFTLRPRESA</sequence>
<dbReference type="CDD" id="cd01575">
    <property type="entry name" value="PBP1_GntR"/>
    <property type="match status" value="1"/>
</dbReference>
<dbReference type="Pfam" id="PF13377">
    <property type="entry name" value="Peripla_BP_3"/>
    <property type="match status" value="1"/>
</dbReference>
<proteinExistence type="predicted"/>
<accession>A0A7Z2W0D0</accession>
<dbReference type="InterPro" id="IPR000843">
    <property type="entry name" value="HTH_LacI"/>
</dbReference>
<evidence type="ECO:0000313" key="5">
    <source>
        <dbReference type="EMBL" id="QJE02167.1"/>
    </source>
</evidence>
<dbReference type="GO" id="GO:0000976">
    <property type="term" value="F:transcription cis-regulatory region binding"/>
    <property type="evidence" value="ECO:0007669"/>
    <property type="project" value="TreeGrafter"/>
</dbReference>
<dbReference type="KEGG" id="mfy:HH212_20865"/>